<reference evidence="1 2" key="1">
    <citation type="journal article" date="2014" name="Genome Announc.">
        <title>Genome Sequence and Methylome of Soil Bacterium Gemmatirosa kalamazoonensis KBS708T, a Member of the Rarely Cultivated Gemmatimonadetes Phylum.</title>
        <authorList>
            <person name="Debruyn J.M."/>
            <person name="Radosevich M."/>
            <person name="Wommack K.E."/>
            <person name="Polson S.W."/>
            <person name="Hauser L.J."/>
            <person name="Fawaz M.N."/>
            <person name="Korlach J."/>
            <person name="Tsai Y.C."/>
        </authorList>
    </citation>
    <scope>NUCLEOTIDE SEQUENCE [LARGE SCALE GENOMIC DNA]</scope>
    <source>
        <strain evidence="1 2">KBS708</strain>
    </source>
</reference>
<dbReference type="KEGG" id="gba:J421_3980"/>
<name>W0RM30_9BACT</name>
<dbReference type="Proteomes" id="UP000019151">
    <property type="component" value="Chromosome"/>
</dbReference>
<evidence type="ECO:0000313" key="1">
    <source>
        <dbReference type="EMBL" id="AHG91517.1"/>
    </source>
</evidence>
<dbReference type="STRING" id="861299.J421_3980"/>
<dbReference type="InParanoid" id="W0RM30"/>
<dbReference type="eggNOG" id="COG3166">
    <property type="taxonomic scope" value="Bacteria"/>
</dbReference>
<dbReference type="Pfam" id="PF05137">
    <property type="entry name" value="PilN"/>
    <property type="match status" value="1"/>
</dbReference>
<accession>W0RM30</accession>
<dbReference type="HOGENOM" id="CLU_1097362_0_0_0"/>
<sequence length="253" mass="27114">MLIHINLHPEGGRRRRRGLPKASPAIGRALAPLRDKYLIGAVVAVVASCGAVAALHLTQTAEAAELTQQEEAAQRDSARFAGVIAARAKVLARRDSLGRELRIITAIDSTRYTWAHLLDEVSATLPPYTWLSSVTQTSAPPAPPTTVVGKAGAKPVADTKAAAPNGAKATTDSVPTLRFRVVGQTVDLQALTLFMRDLEASPFVRNVQLVNSAPAAQQVQGSSRELTEFTLDAEYERPTRDVLRTVTISVPVR</sequence>
<dbReference type="EMBL" id="CP007128">
    <property type="protein sequence ID" value="AHG91517.1"/>
    <property type="molecule type" value="Genomic_DNA"/>
</dbReference>
<protein>
    <submittedName>
        <fullName evidence="1">Fimbrial assembly family protein</fullName>
    </submittedName>
</protein>
<dbReference type="AlphaFoldDB" id="W0RM30"/>
<proteinExistence type="predicted"/>
<dbReference type="InterPro" id="IPR007813">
    <property type="entry name" value="PilN"/>
</dbReference>
<dbReference type="OrthoDB" id="9828873at2"/>
<gene>
    <name evidence="1" type="ORF">J421_3980</name>
</gene>
<organism evidence="1 2">
    <name type="scientific">Gemmatirosa kalamazoonensis</name>
    <dbReference type="NCBI Taxonomy" id="861299"/>
    <lineage>
        <taxon>Bacteria</taxon>
        <taxon>Pseudomonadati</taxon>
        <taxon>Gemmatimonadota</taxon>
        <taxon>Gemmatimonadia</taxon>
        <taxon>Gemmatimonadales</taxon>
        <taxon>Gemmatimonadaceae</taxon>
        <taxon>Gemmatirosa</taxon>
    </lineage>
</organism>
<keyword evidence="2" id="KW-1185">Reference proteome</keyword>
<dbReference type="RefSeq" id="WP_025412964.1">
    <property type="nucleotide sequence ID" value="NZ_CP007128.1"/>
</dbReference>
<evidence type="ECO:0000313" key="2">
    <source>
        <dbReference type="Proteomes" id="UP000019151"/>
    </source>
</evidence>